<dbReference type="GO" id="GO:0020037">
    <property type="term" value="F:heme binding"/>
    <property type="evidence" value="ECO:0007669"/>
    <property type="project" value="InterPro"/>
</dbReference>
<dbReference type="InterPro" id="IPR036396">
    <property type="entry name" value="Cyt_P450_sf"/>
</dbReference>
<evidence type="ECO:0000256" key="7">
    <source>
        <dbReference type="PIRSR" id="PIRSR602403-1"/>
    </source>
</evidence>
<evidence type="ECO:0000313" key="10">
    <source>
        <dbReference type="Proteomes" id="UP000758603"/>
    </source>
</evidence>
<organism evidence="9 10">
    <name type="scientific">Truncatella angustata</name>
    <dbReference type="NCBI Taxonomy" id="152316"/>
    <lineage>
        <taxon>Eukaryota</taxon>
        <taxon>Fungi</taxon>
        <taxon>Dikarya</taxon>
        <taxon>Ascomycota</taxon>
        <taxon>Pezizomycotina</taxon>
        <taxon>Sordariomycetes</taxon>
        <taxon>Xylariomycetidae</taxon>
        <taxon>Amphisphaeriales</taxon>
        <taxon>Sporocadaceae</taxon>
        <taxon>Truncatella</taxon>
    </lineage>
</organism>
<protein>
    <submittedName>
        <fullName evidence="9">Benzoate 4-monooxygenase cytochrome P450</fullName>
    </submittedName>
</protein>
<evidence type="ECO:0000256" key="6">
    <source>
        <dbReference type="ARBA" id="ARBA00023033"/>
    </source>
</evidence>
<dbReference type="PROSITE" id="PS00086">
    <property type="entry name" value="CYTOCHROME_P450"/>
    <property type="match status" value="1"/>
</dbReference>
<comment type="caution">
    <text evidence="9">The sequence shown here is derived from an EMBL/GenBank/DDBJ whole genome shotgun (WGS) entry which is preliminary data.</text>
</comment>
<keyword evidence="8" id="KW-0560">Oxidoreductase</keyword>
<dbReference type="PANTHER" id="PTHR24305:SF180">
    <property type="entry name" value="P450, PUTATIVE (EUROFUNG)-RELATED"/>
    <property type="match status" value="1"/>
</dbReference>
<comment type="cofactor">
    <cofactor evidence="1 7">
        <name>heme</name>
        <dbReference type="ChEBI" id="CHEBI:30413"/>
    </cofactor>
</comment>
<dbReference type="InterPro" id="IPR002403">
    <property type="entry name" value="Cyt_P450_E_grp-IV"/>
</dbReference>
<keyword evidence="6 8" id="KW-0503">Monooxygenase</keyword>
<dbReference type="PANTHER" id="PTHR24305">
    <property type="entry name" value="CYTOCHROME P450"/>
    <property type="match status" value="1"/>
</dbReference>
<dbReference type="Proteomes" id="UP000758603">
    <property type="component" value="Unassembled WGS sequence"/>
</dbReference>
<dbReference type="GO" id="GO:0016705">
    <property type="term" value="F:oxidoreductase activity, acting on paired donors, with incorporation or reduction of molecular oxygen"/>
    <property type="evidence" value="ECO:0007669"/>
    <property type="project" value="InterPro"/>
</dbReference>
<dbReference type="AlphaFoldDB" id="A0A9P8UB33"/>
<gene>
    <name evidence="9" type="ORF">BKA67DRAFT_664541</name>
</gene>
<feature type="binding site" description="axial binding residue" evidence="7">
    <location>
        <position position="460"/>
    </location>
    <ligand>
        <name>heme</name>
        <dbReference type="ChEBI" id="CHEBI:30413"/>
    </ligand>
    <ligandPart>
        <name>Fe</name>
        <dbReference type="ChEBI" id="CHEBI:18248"/>
    </ligandPart>
</feature>
<dbReference type="EMBL" id="JAGPXC010000011">
    <property type="protein sequence ID" value="KAH6645467.1"/>
    <property type="molecule type" value="Genomic_DNA"/>
</dbReference>
<dbReference type="InterPro" id="IPR001128">
    <property type="entry name" value="Cyt_P450"/>
</dbReference>
<sequence>MALSHMPIGQLLVWALLVLIGTRLAWEILFSSLRHFPGPFAAKFTNIWRAVRTYHGRVDLDTWRLHQRYGIAVRIGPNTISLSDPNLIKTIYPVRNAWRKSEMYKPNDIMVNGQRVENLFNTPNEEWHNKMMKPIRNMYTLGKIQDVEPWMDATLNKFTSKLESNFVDGSNAGKICMMDDWLGHFAWDVMGNLTFGKEYGFLDEQKDVQDLIGRSTQGLYYFAPVSQIPWIDNFLDKNPIKRFGPEPLTGLVLLALQIINDSQQQLKTGGSKARHEVETLMDKVLELKQTHSDLVDDNQVLQYLMLNVTAGGDSTSSAMRSVVYYLAKTPAAYSKLTAELEQAALKLPALFKEASQLPYLDAVIREAMRLSPGVGLVIERIVPEQGLTLADGRFIPAGTRVGLNPGVTNHDSEVFGDDVFTFNPDRWLQAKGESNAEFEERLRKMRETAEFVFGAGNRICMGRHVATVEIYKLIATMYSIYDIKLENRSHEWKYRNAWFIYQTDMPMIISRRVHS</sequence>
<evidence type="ECO:0000256" key="4">
    <source>
        <dbReference type="ARBA" id="ARBA00022723"/>
    </source>
</evidence>
<evidence type="ECO:0000256" key="3">
    <source>
        <dbReference type="ARBA" id="ARBA00022617"/>
    </source>
</evidence>
<evidence type="ECO:0000313" key="9">
    <source>
        <dbReference type="EMBL" id="KAH6645467.1"/>
    </source>
</evidence>
<reference evidence="9" key="1">
    <citation type="journal article" date="2021" name="Nat. Commun.">
        <title>Genetic determinants of endophytism in the Arabidopsis root mycobiome.</title>
        <authorList>
            <person name="Mesny F."/>
            <person name="Miyauchi S."/>
            <person name="Thiergart T."/>
            <person name="Pickel B."/>
            <person name="Atanasova L."/>
            <person name="Karlsson M."/>
            <person name="Huettel B."/>
            <person name="Barry K.W."/>
            <person name="Haridas S."/>
            <person name="Chen C."/>
            <person name="Bauer D."/>
            <person name="Andreopoulos W."/>
            <person name="Pangilinan J."/>
            <person name="LaButti K."/>
            <person name="Riley R."/>
            <person name="Lipzen A."/>
            <person name="Clum A."/>
            <person name="Drula E."/>
            <person name="Henrissat B."/>
            <person name="Kohler A."/>
            <person name="Grigoriev I.V."/>
            <person name="Martin F.M."/>
            <person name="Hacquard S."/>
        </authorList>
    </citation>
    <scope>NUCLEOTIDE SEQUENCE</scope>
    <source>
        <strain evidence="9">MPI-SDFR-AT-0073</strain>
    </source>
</reference>
<dbReference type="OrthoDB" id="3934656at2759"/>
<dbReference type="InterPro" id="IPR017972">
    <property type="entry name" value="Cyt_P450_CS"/>
</dbReference>
<dbReference type="GO" id="GO:0004497">
    <property type="term" value="F:monooxygenase activity"/>
    <property type="evidence" value="ECO:0007669"/>
    <property type="project" value="UniProtKB-KW"/>
</dbReference>
<proteinExistence type="inferred from homology"/>
<evidence type="ECO:0000256" key="5">
    <source>
        <dbReference type="ARBA" id="ARBA00023004"/>
    </source>
</evidence>
<keyword evidence="4 7" id="KW-0479">Metal-binding</keyword>
<dbReference type="Gene3D" id="1.10.630.10">
    <property type="entry name" value="Cytochrome P450"/>
    <property type="match status" value="1"/>
</dbReference>
<comment type="similarity">
    <text evidence="2 8">Belongs to the cytochrome P450 family.</text>
</comment>
<evidence type="ECO:0000256" key="2">
    <source>
        <dbReference type="ARBA" id="ARBA00010617"/>
    </source>
</evidence>
<dbReference type="PRINTS" id="PR00465">
    <property type="entry name" value="EP450IV"/>
</dbReference>
<dbReference type="CDD" id="cd11060">
    <property type="entry name" value="CYP57A1-like"/>
    <property type="match status" value="1"/>
</dbReference>
<keyword evidence="3 7" id="KW-0349">Heme</keyword>
<evidence type="ECO:0000256" key="8">
    <source>
        <dbReference type="RuleBase" id="RU000461"/>
    </source>
</evidence>
<dbReference type="PRINTS" id="PR00385">
    <property type="entry name" value="P450"/>
</dbReference>
<dbReference type="GO" id="GO:0005506">
    <property type="term" value="F:iron ion binding"/>
    <property type="evidence" value="ECO:0007669"/>
    <property type="project" value="InterPro"/>
</dbReference>
<dbReference type="InterPro" id="IPR050121">
    <property type="entry name" value="Cytochrome_P450_monoxygenase"/>
</dbReference>
<dbReference type="RefSeq" id="XP_045951981.1">
    <property type="nucleotide sequence ID" value="XM_046108400.1"/>
</dbReference>
<name>A0A9P8UB33_9PEZI</name>
<keyword evidence="5 7" id="KW-0408">Iron</keyword>
<accession>A0A9P8UB33</accession>
<dbReference type="Pfam" id="PF00067">
    <property type="entry name" value="p450"/>
    <property type="match status" value="1"/>
</dbReference>
<dbReference type="GeneID" id="70137291"/>
<evidence type="ECO:0000256" key="1">
    <source>
        <dbReference type="ARBA" id="ARBA00001971"/>
    </source>
</evidence>
<dbReference type="SUPFAM" id="SSF48264">
    <property type="entry name" value="Cytochrome P450"/>
    <property type="match status" value="1"/>
</dbReference>
<keyword evidence="10" id="KW-1185">Reference proteome</keyword>